<dbReference type="InterPro" id="IPR003439">
    <property type="entry name" value="ABC_transporter-like_ATP-bd"/>
</dbReference>
<dbReference type="InterPro" id="IPR050319">
    <property type="entry name" value="ABC_transp_ATP-bind"/>
</dbReference>
<feature type="compositionally biased region" description="Low complexity" evidence="6">
    <location>
        <begin position="534"/>
        <end position="551"/>
    </location>
</feature>
<dbReference type="Gene3D" id="3.40.50.300">
    <property type="entry name" value="P-loop containing nucleotide triphosphate hydrolases"/>
    <property type="match status" value="2"/>
</dbReference>
<evidence type="ECO:0000313" key="8">
    <source>
        <dbReference type="EMBL" id="NKE43857.1"/>
    </source>
</evidence>
<accession>A0ABX1EUX6</accession>
<feature type="domain" description="ABC transporter" evidence="7">
    <location>
        <begin position="273"/>
        <end position="516"/>
    </location>
</feature>
<proteinExistence type="inferred from homology"/>
<keyword evidence="9" id="KW-1185">Reference proteome</keyword>
<evidence type="ECO:0000259" key="7">
    <source>
        <dbReference type="PROSITE" id="PS50893"/>
    </source>
</evidence>
<dbReference type="Pfam" id="PF08352">
    <property type="entry name" value="oligo_HPY"/>
    <property type="match status" value="2"/>
</dbReference>
<sequence>MTETTLVELRDFRVRFGAAVAVQDVSLTLRRGETLALVGESGSGKSLTALGIAGLSPPAALLSGSLRIEGREMLGAPERDWRRLRGARIGMVFQDAMGSLNPAMRIGTQIAEVMEAHLRLPRTEVARRVLEALEEVGLPNPRDKAAAFPHQLSGGQQQRVMIAMALAADPALLIADEPTTALDATVQAQILALLVALQARRGLAMLFVSHDLAVVEGIAQRVAVMQHGRIVEEGPTARVFAAPTHAYTAALLASRPGPVAPAVAGDAAAVPALEVRDLAVVFRAHRLGGVPLRAVDGVSLRIAPGEALGLVGESGSGKSTLARTAVGLAVPAAGSIRVFGRDPMTGERRAMARTVQMVFQDAAGSLNPRLTIAAILAEPLAVHALCPMDQRRHHAARLLEEVGLPAAHLDRYPHQLSGGQRQRVAIARALAVNPRLLVCDEPVSALDMTVQAQVLDLLARIRRERGLALLFIGHDLEAVGAVSDRIAVMKDGRVVEIGTAEAVLRRPVTAYAQALVAAMPRRLARGGDAAATRPAPASEGAHARAPAAAGM</sequence>
<dbReference type="EMBL" id="JAAVTX010000001">
    <property type="protein sequence ID" value="NKE43857.1"/>
    <property type="molecule type" value="Genomic_DNA"/>
</dbReference>
<dbReference type="SMART" id="SM00382">
    <property type="entry name" value="AAA"/>
    <property type="match status" value="2"/>
</dbReference>
<evidence type="ECO:0000256" key="2">
    <source>
        <dbReference type="ARBA" id="ARBA00005417"/>
    </source>
</evidence>
<comment type="similarity">
    <text evidence="2">Belongs to the ABC transporter superfamily.</text>
</comment>
<evidence type="ECO:0000256" key="4">
    <source>
        <dbReference type="ARBA" id="ARBA00022741"/>
    </source>
</evidence>
<organism evidence="8 9">
    <name type="scientific">Falsiroseomonas frigidaquae</name>
    <dbReference type="NCBI Taxonomy" id="487318"/>
    <lineage>
        <taxon>Bacteria</taxon>
        <taxon>Pseudomonadati</taxon>
        <taxon>Pseudomonadota</taxon>
        <taxon>Alphaproteobacteria</taxon>
        <taxon>Acetobacterales</taxon>
        <taxon>Roseomonadaceae</taxon>
        <taxon>Falsiroseomonas</taxon>
    </lineage>
</organism>
<evidence type="ECO:0000256" key="1">
    <source>
        <dbReference type="ARBA" id="ARBA00004417"/>
    </source>
</evidence>
<evidence type="ECO:0000256" key="3">
    <source>
        <dbReference type="ARBA" id="ARBA00022448"/>
    </source>
</evidence>
<dbReference type="RefSeq" id="WP_168047213.1">
    <property type="nucleotide sequence ID" value="NZ_JAATJR010000001.1"/>
</dbReference>
<keyword evidence="4" id="KW-0547">Nucleotide-binding</keyword>
<gene>
    <name evidence="8" type="ORF">HB662_03640</name>
</gene>
<dbReference type="NCBIfam" id="NF007739">
    <property type="entry name" value="PRK10419.1"/>
    <property type="match status" value="2"/>
</dbReference>
<dbReference type="InterPro" id="IPR017871">
    <property type="entry name" value="ABC_transporter-like_CS"/>
</dbReference>
<dbReference type="PROSITE" id="PS50893">
    <property type="entry name" value="ABC_TRANSPORTER_2"/>
    <property type="match status" value="2"/>
</dbReference>
<protein>
    <submittedName>
        <fullName evidence="8">ABC transporter ATP-binding protein</fullName>
    </submittedName>
</protein>
<evidence type="ECO:0000256" key="6">
    <source>
        <dbReference type="SAM" id="MobiDB-lite"/>
    </source>
</evidence>
<evidence type="ECO:0000313" key="9">
    <source>
        <dbReference type="Proteomes" id="UP000765160"/>
    </source>
</evidence>
<dbReference type="Proteomes" id="UP000765160">
    <property type="component" value="Unassembled WGS sequence"/>
</dbReference>
<evidence type="ECO:0000256" key="5">
    <source>
        <dbReference type="ARBA" id="ARBA00022840"/>
    </source>
</evidence>
<dbReference type="PANTHER" id="PTHR43776:SF7">
    <property type="entry name" value="D,D-DIPEPTIDE TRANSPORT ATP-BINDING PROTEIN DDPF-RELATED"/>
    <property type="match status" value="1"/>
</dbReference>
<keyword evidence="5 8" id="KW-0067">ATP-binding</keyword>
<dbReference type="Pfam" id="PF00005">
    <property type="entry name" value="ABC_tran"/>
    <property type="match status" value="2"/>
</dbReference>
<dbReference type="InterPro" id="IPR003593">
    <property type="entry name" value="AAA+_ATPase"/>
</dbReference>
<dbReference type="PROSITE" id="PS00211">
    <property type="entry name" value="ABC_TRANSPORTER_1"/>
    <property type="match status" value="2"/>
</dbReference>
<name>A0ABX1EUX6_9PROT</name>
<comment type="subcellular location">
    <subcellularLocation>
        <location evidence="1">Cell inner membrane</location>
        <topology evidence="1">Peripheral membrane protein</topology>
    </subcellularLocation>
</comment>
<feature type="domain" description="ABC transporter" evidence="7">
    <location>
        <begin position="7"/>
        <end position="252"/>
    </location>
</feature>
<dbReference type="CDD" id="cd03257">
    <property type="entry name" value="ABC_NikE_OppD_transporters"/>
    <property type="match status" value="2"/>
</dbReference>
<feature type="region of interest" description="Disordered" evidence="6">
    <location>
        <begin position="527"/>
        <end position="551"/>
    </location>
</feature>
<dbReference type="SUPFAM" id="SSF52540">
    <property type="entry name" value="P-loop containing nucleoside triphosphate hydrolases"/>
    <property type="match status" value="2"/>
</dbReference>
<dbReference type="PANTHER" id="PTHR43776">
    <property type="entry name" value="TRANSPORT ATP-BINDING PROTEIN"/>
    <property type="match status" value="1"/>
</dbReference>
<comment type="caution">
    <text evidence="8">The sequence shown here is derived from an EMBL/GenBank/DDBJ whole genome shotgun (WGS) entry which is preliminary data.</text>
</comment>
<dbReference type="InterPro" id="IPR027417">
    <property type="entry name" value="P-loop_NTPase"/>
</dbReference>
<dbReference type="NCBIfam" id="NF008453">
    <property type="entry name" value="PRK11308.1"/>
    <property type="match status" value="2"/>
</dbReference>
<reference evidence="8 9" key="1">
    <citation type="submission" date="2020-03" db="EMBL/GenBank/DDBJ databases">
        <title>Roseomonas selenitidurans sp. nov. isolated from soil.</title>
        <authorList>
            <person name="Liu H."/>
        </authorList>
    </citation>
    <scope>NUCLEOTIDE SEQUENCE [LARGE SCALE GENOMIC DNA]</scope>
    <source>
        <strain evidence="8 9">JCM 15073</strain>
    </source>
</reference>
<keyword evidence="3" id="KW-0813">Transport</keyword>
<dbReference type="GO" id="GO:0005524">
    <property type="term" value="F:ATP binding"/>
    <property type="evidence" value="ECO:0007669"/>
    <property type="project" value="UniProtKB-KW"/>
</dbReference>
<dbReference type="InterPro" id="IPR013563">
    <property type="entry name" value="Oligopep_ABC_C"/>
</dbReference>